<comment type="caution">
    <text evidence="12">The sequence shown here is derived from an EMBL/GenBank/DDBJ whole genome shotgun (WGS) entry which is preliminary data.</text>
</comment>
<keyword evidence="5" id="KW-0964">Secreted</keyword>
<comment type="subunit">
    <text evidence="3">Interacts with PTH1R (via N-terminal extracellular domain).</text>
</comment>
<keyword evidence="11" id="KW-0472">Membrane</keyword>
<dbReference type="InterPro" id="IPR001415">
    <property type="entry name" value="PTH/PTH-rel"/>
</dbReference>
<feature type="compositionally biased region" description="Polar residues" evidence="10">
    <location>
        <begin position="98"/>
        <end position="108"/>
    </location>
</feature>
<evidence type="ECO:0000256" key="4">
    <source>
        <dbReference type="ARBA" id="ARBA00022135"/>
    </source>
</evidence>
<evidence type="ECO:0000256" key="6">
    <source>
        <dbReference type="ARBA" id="ARBA00022685"/>
    </source>
</evidence>
<evidence type="ECO:0000256" key="1">
    <source>
        <dbReference type="ARBA" id="ARBA00004613"/>
    </source>
</evidence>
<keyword evidence="11" id="KW-1133">Transmembrane helix</keyword>
<evidence type="ECO:0000256" key="2">
    <source>
        <dbReference type="ARBA" id="ARBA00006307"/>
    </source>
</evidence>
<comment type="function">
    <text evidence="9">Parathyroid hormone elevates calcium level by dissolving the salts in bone and preventing their renal excretion. Acts by binding to its receptor, PTH1R, activating G protein-coupled receptor signaling. Stimulates [1-14C]-2-deoxy-D-glucose (2DG) transport and glycogen synthesis in osteoblastic cells.</text>
</comment>
<dbReference type="GO" id="GO:0005179">
    <property type="term" value="F:hormone activity"/>
    <property type="evidence" value="ECO:0007669"/>
    <property type="project" value="UniProtKB-KW"/>
</dbReference>
<keyword evidence="11" id="KW-0812">Transmembrane</keyword>
<keyword evidence="7" id="KW-0372">Hormone</keyword>
<reference evidence="12" key="1">
    <citation type="submission" date="2020-10" db="EMBL/GenBank/DDBJ databases">
        <title>Chromosome-scale genome assembly of the Allis shad, Alosa alosa.</title>
        <authorList>
            <person name="Margot Z."/>
            <person name="Christophe K."/>
            <person name="Cabau C."/>
            <person name="Louis A."/>
            <person name="Berthelot C."/>
            <person name="Parey E."/>
            <person name="Roest Crollius H."/>
            <person name="Montfort J."/>
            <person name="Robinson-Rechavi M."/>
            <person name="Bucao C."/>
            <person name="Bouchez O."/>
            <person name="Gislard M."/>
            <person name="Lluch J."/>
            <person name="Milhes M."/>
            <person name="Lampietro C."/>
            <person name="Lopez Roques C."/>
            <person name="Donnadieu C."/>
            <person name="Braasch I."/>
            <person name="Desvignes T."/>
            <person name="Postlethwait J."/>
            <person name="Bobe J."/>
            <person name="Guiguen Y."/>
        </authorList>
    </citation>
    <scope>NUCLEOTIDE SEQUENCE</scope>
    <source>
        <strain evidence="12">M-15738</strain>
        <tissue evidence="12">Blood</tissue>
    </source>
</reference>
<protein>
    <recommendedName>
        <fullName evidence="4">Parathyroid hormone</fullName>
    </recommendedName>
</protein>
<feature type="transmembrane region" description="Helical" evidence="11">
    <location>
        <begin position="39"/>
        <end position="58"/>
    </location>
</feature>
<accession>A0AAV6FMR3</accession>
<evidence type="ECO:0000256" key="5">
    <source>
        <dbReference type="ARBA" id="ARBA00022525"/>
    </source>
</evidence>
<gene>
    <name evidence="12" type="ORF">AALO_G00273090</name>
</gene>
<feature type="region of interest" description="Disordered" evidence="10">
    <location>
        <begin position="98"/>
        <end position="126"/>
    </location>
</feature>
<evidence type="ECO:0000256" key="11">
    <source>
        <dbReference type="SAM" id="Phobius"/>
    </source>
</evidence>
<dbReference type="Proteomes" id="UP000823561">
    <property type="component" value="Chromosome 21"/>
</dbReference>
<dbReference type="EMBL" id="JADWDJ010000021">
    <property type="protein sequence ID" value="KAG5264183.1"/>
    <property type="molecule type" value="Genomic_DNA"/>
</dbReference>
<evidence type="ECO:0000313" key="12">
    <source>
        <dbReference type="EMBL" id="KAG5264183.1"/>
    </source>
</evidence>
<comment type="subcellular location">
    <subcellularLocation>
        <location evidence="1">Secreted</location>
    </subcellularLocation>
</comment>
<evidence type="ECO:0000256" key="9">
    <source>
        <dbReference type="ARBA" id="ARBA00093407"/>
    </source>
</evidence>
<dbReference type="PANTHER" id="PTHR10541:SF2">
    <property type="entry name" value="PARATHYROID HORMONE"/>
    <property type="match status" value="1"/>
</dbReference>
<dbReference type="GO" id="GO:0005576">
    <property type="term" value="C:extracellular region"/>
    <property type="evidence" value="ECO:0007669"/>
    <property type="project" value="UniProtKB-SubCell"/>
</dbReference>
<keyword evidence="6" id="KW-0165">Cleavage on pair of basic residues</keyword>
<dbReference type="GO" id="GO:0006874">
    <property type="term" value="P:intracellular calcium ion homeostasis"/>
    <property type="evidence" value="ECO:0007669"/>
    <property type="project" value="InterPro"/>
</dbReference>
<evidence type="ECO:0000256" key="3">
    <source>
        <dbReference type="ARBA" id="ARBA00011605"/>
    </source>
</evidence>
<dbReference type="PANTHER" id="PTHR10541">
    <property type="entry name" value="PARATHYROID HORMONE"/>
    <property type="match status" value="1"/>
</dbReference>
<sequence length="126" mass="14559">MPEHWPYKNGSGAVELDWALDLRRTGPEDTEVVMMSMRVTGKMALIICLCCLCFSLRVQGQPLRKRSISEVQLMHNVREHKQVAERQDWLQVKLKNILSPSPNDSQKGQRGKHRTLISLQQHDRLT</sequence>
<dbReference type="InterPro" id="IPR003625">
    <property type="entry name" value="PTH"/>
</dbReference>
<evidence type="ECO:0000256" key="8">
    <source>
        <dbReference type="ARBA" id="ARBA00022729"/>
    </source>
</evidence>
<evidence type="ECO:0000256" key="7">
    <source>
        <dbReference type="ARBA" id="ARBA00022702"/>
    </source>
</evidence>
<dbReference type="SMART" id="SM00087">
    <property type="entry name" value="PTH"/>
    <property type="match status" value="1"/>
</dbReference>
<keyword evidence="13" id="KW-1185">Reference proteome</keyword>
<keyword evidence="8" id="KW-0732">Signal</keyword>
<dbReference type="AlphaFoldDB" id="A0AAV6FMR3"/>
<comment type="similarity">
    <text evidence="2">Belongs to the parathyroid hormone family.</text>
</comment>
<evidence type="ECO:0000256" key="10">
    <source>
        <dbReference type="SAM" id="MobiDB-lite"/>
    </source>
</evidence>
<proteinExistence type="inferred from homology"/>
<organism evidence="12 13">
    <name type="scientific">Alosa alosa</name>
    <name type="common">allis shad</name>
    <dbReference type="NCBI Taxonomy" id="278164"/>
    <lineage>
        <taxon>Eukaryota</taxon>
        <taxon>Metazoa</taxon>
        <taxon>Chordata</taxon>
        <taxon>Craniata</taxon>
        <taxon>Vertebrata</taxon>
        <taxon>Euteleostomi</taxon>
        <taxon>Actinopterygii</taxon>
        <taxon>Neopterygii</taxon>
        <taxon>Teleostei</taxon>
        <taxon>Clupei</taxon>
        <taxon>Clupeiformes</taxon>
        <taxon>Clupeoidei</taxon>
        <taxon>Clupeidae</taxon>
        <taxon>Alosa</taxon>
    </lineage>
</organism>
<name>A0AAV6FMR3_9TELE</name>
<evidence type="ECO:0000313" key="13">
    <source>
        <dbReference type="Proteomes" id="UP000823561"/>
    </source>
</evidence>